<evidence type="ECO:0000259" key="2">
    <source>
        <dbReference type="PROSITE" id="PS50937"/>
    </source>
</evidence>
<gene>
    <name evidence="3" type="ORF">HLA99_11055</name>
</gene>
<accession>A0A7Y2M0S5</accession>
<evidence type="ECO:0000313" key="3">
    <source>
        <dbReference type="EMBL" id="NNH04386.1"/>
    </source>
</evidence>
<dbReference type="InterPro" id="IPR016024">
    <property type="entry name" value="ARM-type_fold"/>
</dbReference>
<dbReference type="PROSITE" id="PS00552">
    <property type="entry name" value="HTH_MERR_1"/>
    <property type="match status" value="1"/>
</dbReference>
<dbReference type="SMART" id="SM00422">
    <property type="entry name" value="HTH_MERR"/>
    <property type="match status" value="1"/>
</dbReference>
<dbReference type="GO" id="GO:0003700">
    <property type="term" value="F:DNA-binding transcription factor activity"/>
    <property type="evidence" value="ECO:0007669"/>
    <property type="project" value="InterPro"/>
</dbReference>
<dbReference type="GO" id="GO:0003677">
    <property type="term" value="F:DNA binding"/>
    <property type="evidence" value="ECO:0007669"/>
    <property type="project" value="UniProtKB-KW"/>
</dbReference>
<dbReference type="InterPro" id="IPR000551">
    <property type="entry name" value="MerR-type_HTH_dom"/>
</dbReference>
<keyword evidence="4" id="KW-1185">Reference proteome</keyword>
<keyword evidence="1 3" id="KW-0238">DNA-binding</keyword>
<evidence type="ECO:0000256" key="1">
    <source>
        <dbReference type="ARBA" id="ARBA00023125"/>
    </source>
</evidence>
<reference evidence="3 4" key="1">
    <citation type="submission" date="2020-05" db="EMBL/GenBank/DDBJ databases">
        <title>MicrobeNet Type strains.</title>
        <authorList>
            <person name="Nicholson A.C."/>
        </authorList>
    </citation>
    <scope>NUCLEOTIDE SEQUENCE [LARGE SCALE GENOMIC DNA]</scope>
    <source>
        <strain evidence="3 4">JCM 14282</strain>
    </source>
</reference>
<dbReference type="SUPFAM" id="SSF48371">
    <property type="entry name" value="ARM repeat"/>
    <property type="match status" value="1"/>
</dbReference>
<sequence>MLIGEVAQRSGISARMLRHYDRIGLVSPSERTSGGYREYSESDMRRLFHVEGLRSLGLSLAQIADVIDDRAFDPAVMVDNVIERTREQITQGEELVQRLEDVQATAPKTWADVLRTIGLIRGLESPSPSHRQQLVLKAAEPDQRDVPVLVEAMLRENTEDAAGALQWAIARSGDAAIPALVQALDSPDSERRRRGFDALVKLDTPAAVRVIMGLTKHEDLRIRNRAIITRAQHGKKGSITALIGLISTGQDDVEAADALTELALRDEQVDHVMAALATALRTAEPDARRRLVGALNDLPPDATKDTLTSLLDDEDRATALTARFILDTQAKNDRV</sequence>
<dbReference type="SUPFAM" id="SSF46955">
    <property type="entry name" value="Putative DNA-binding domain"/>
    <property type="match status" value="1"/>
</dbReference>
<dbReference type="InterPro" id="IPR009061">
    <property type="entry name" value="DNA-bd_dom_put_sf"/>
</dbReference>
<dbReference type="PANTHER" id="PTHR30204">
    <property type="entry name" value="REDOX-CYCLING DRUG-SENSING TRANSCRIPTIONAL ACTIVATOR SOXR"/>
    <property type="match status" value="1"/>
</dbReference>
<dbReference type="AlphaFoldDB" id="A0A7Y2M0S5"/>
<dbReference type="EMBL" id="JABEMB010000015">
    <property type="protein sequence ID" value="NNH04386.1"/>
    <property type="molecule type" value="Genomic_DNA"/>
</dbReference>
<feature type="domain" description="HTH merR-type" evidence="2">
    <location>
        <begin position="1"/>
        <end position="69"/>
    </location>
</feature>
<dbReference type="PANTHER" id="PTHR30204:SF93">
    <property type="entry name" value="HTH MERR-TYPE DOMAIN-CONTAINING PROTEIN"/>
    <property type="match status" value="1"/>
</dbReference>
<dbReference type="PRINTS" id="PR00040">
    <property type="entry name" value="HTHMERR"/>
</dbReference>
<organism evidence="3 4">
    <name type="scientific">Microbacterium ulmi</name>
    <dbReference type="NCBI Taxonomy" id="179095"/>
    <lineage>
        <taxon>Bacteria</taxon>
        <taxon>Bacillati</taxon>
        <taxon>Actinomycetota</taxon>
        <taxon>Actinomycetes</taxon>
        <taxon>Micrococcales</taxon>
        <taxon>Microbacteriaceae</taxon>
        <taxon>Microbacterium</taxon>
    </lineage>
</organism>
<dbReference type="Gene3D" id="1.10.1660.10">
    <property type="match status" value="1"/>
</dbReference>
<name>A0A7Y2M0S5_9MICO</name>
<protein>
    <submittedName>
        <fullName evidence="3">MerR family DNA-binding transcriptional regulator</fullName>
    </submittedName>
</protein>
<dbReference type="InterPro" id="IPR011989">
    <property type="entry name" value="ARM-like"/>
</dbReference>
<dbReference type="RefSeq" id="WP_167036801.1">
    <property type="nucleotide sequence ID" value="NZ_BAAANA010000001.1"/>
</dbReference>
<evidence type="ECO:0000313" key="4">
    <source>
        <dbReference type="Proteomes" id="UP000543598"/>
    </source>
</evidence>
<dbReference type="PROSITE" id="PS50937">
    <property type="entry name" value="HTH_MERR_2"/>
    <property type="match status" value="1"/>
</dbReference>
<proteinExistence type="predicted"/>
<dbReference type="Proteomes" id="UP000543598">
    <property type="component" value="Unassembled WGS sequence"/>
</dbReference>
<dbReference type="Pfam" id="PF13646">
    <property type="entry name" value="HEAT_2"/>
    <property type="match status" value="1"/>
</dbReference>
<comment type="caution">
    <text evidence="3">The sequence shown here is derived from an EMBL/GenBank/DDBJ whole genome shotgun (WGS) entry which is preliminary data.</text>
</comment>
<dbReference type="InterPro" id="IPR047057">
    <property type="entry name" value="MerR_fam"/>
</dbReference>
<dbReference type="Pfam" id="PF13411">
    <property type="entry name" value="MerR_1"/>
    <property type="match status" value="1"/>
</dbReference>
<dbReference type="Gene3D" id="1.25.10.10">
    <property type="entry name" value="Leucine-rich Repeat Variant"/>
    <property type="match status" value="1"/>
</dbReference>